<sequence length="406" mass="44864">MIVPIYQSEISPANHRGKLACIEFTGNIIGYASSIWIDYACSFITSDLSWRVPLGIQCIGGAVLAVGTWVTPESPRYLIDKDLDDEGLRVIADFGSGGNMDDPLARAEFTEIKEAILADRAVGDRSYKALFKRYRGRVFIAMSSQAFAQMGFVGRDAILMTGWNSLFYMASSIVPWYIVDTLGRRPILLAGAAGMAVALTAIGWFIKVDQSFTPMAAWGPIPWLFPPEIMPLPFRAKGVSLSTATNWLFNYYVGVTTPLYQDLIGWRLYPMHAGFCLISLITVYFVYPETAGVPLEVGCRSLRFRFDYQAYTSPLQEMDALFGDESMEDEEEGDDKDGEDDDDEGSSFTGSGTPGSSMRSASPSSFRRKNSSTPPVGNGGPVSMMKRMFNNMRRKETDGGYDPLNQ</sequence>
<gene>
    <name evidence="1" type="ORF">QFC20_007067</name>
</gene>
<proteinExistence type="predicted"/>
<evidence type="ECO:0000313" key="1">
    <source>
        <dbReference type="EMBL" id="KAJ9093673.1"/>
    </source>
</evidence>
<reference evidence="1" key="1">
    <citation type="submission" date="2023-04" db="EMBL/GenBank/DDBJ databases">
        <title>Draft Genome sequencing of Naganishia species isolated from polar environments using Oxford Nanopore Technology.</title>
        <authorList>
            <person name="Leo P."/>
            <person name="Venkateswaran K."/>
        </authorList>
    </citation>
    <scope>NUCLEOTIDE SEQUENCE</scope>
    <source>
        <strain evidence="1">MNA-CCFEE 5262</strain>
    </source>
</reference>
<dbReference type="EMBL" id="JASBWS010000150">
    <property type="protein sequence ID" value="KAJ9093673.1"/>
    <property type="molecule type" value="Genomic_DNA"/>
</dbReference>
<accession>A0ACC2V3J3</accession>
<evidence type="ECO:0000313" key="2">
    <source>
        <dbReference type="Proteomes" id="UP001230649"/>
    </source>
</evidence>
<organism evidence="1 2">
    <name type="scientific">Naganishia adeliensis</name>
    <dbReference type="NCBI Taxonomy" id="92952"/>
    <lineage>
        <taxon>Eukaryota</taxon>
        <taxon>Fungi</taxon>
        <taxon>Dikarya</taxon>
        <taxon>Basidiomycota</taxon>
        <taxon>Agaricomycotina</taxon>
        <taxon>Tremellomycetes</taxon>
        <taxon>Filobasidiales</taxon>
        <taxon>Filobasidiaceae</taxon>
        <taxon>Naganishia</taxon>
    </lineage>
</organism>
<dbReference type="Proteomes" id="UP001230649">
    <property type="component" value="Unassembled WGS sequence"/>
</dbReference>
<comment type="caution">
    <text evidence="1">The sequence shown here is derived from an EMBL/GenBank/DDBJ whole genome shotgun (WGS) entry which is preliminary data.</text>
</comment>
<protein>
    <submittedName>
        <fullName evidence="1">Uncharacterized protein</fullName>
    </submittedName>
</protein>
<name>A0ACC2V3J3_9TREE</name>
<keyword evidence="2" id="KW-1185">Reference proteome</keyword>